<dbReference type="Proteomes" id="UP000002308">
    <property type="component" value="Chromosome"/>
</dbReference>
<dbReference type="AlphaFoldDB" id="C3N8D4"/>
<sequence>MYSSVYSNKETESSHNLINAKKLTRIGQFL</sequence>
<proteinExistence type="predicted"/>
<dbReference type="KEGG" id="siy:YG5714_2989"/>
<organism evidence="1 2">
    <name type="scientific">Saccharolobus islandicus (strain Y.G.57.14 / Yellowstone #1)</name>
    <name type="common">Sulfolobus islandicus</name>
    <dbReference type="NCBI Taxonomy" id="439386"/>
    <lineage>
        <taxon>Archaea</taxon>
        <taxon>Thermoproteota</taxon>
        <taxon>Thermoprotei</taxon>
        <taxon>Sulfolobales</taxon>
        <taxon>Sulfolobaceae</taxon>
        <taxon>Saccharolobus</taxon>
    </lineage>
</organism>
<dbReference type="EMBL" id="CP001403">
    <property type="protein sequence ID" value="ACP44374.1"/>
    <property type="molecule type" value="Genomic_DNA"/>
</dbReference>
<name>C3N8D4_SACI7</name>
<evidence type="ECO:0000313" key="1">
    <source>
        <dbReference type="EMBL" id="ACP44374.1"/>
    </source>
</evidence>
<evidence type="ECO:0000313" key="2">
    <source>
        <dbReference type="Proteomes" id="UP000002308"/>
    </source>
</evidence>
<dbReference type="HOGENOM" id="CLU_3401613_0_0_2"/>
<accession>C3N8D4</accession>
<reference evidence="1 2" key="1">
    <citation type="journal article" date="2009" name="Proc. Natl. Acad. Sci. U.S.A.">
        <title>Biogeography of the Sulfolobus islandicus pan-genome.</title>
        <authorList>
            <person name="Reno M.L."/>
            <person name="Held N.L."/>
            <person name="Fields C.J."/>
            <person name="Burke P.V."/>
            <person name="Whitaker R.J."/>
        </authorList>
    </citation>
    <scope>NUCLEOTIDE SEQUENCE [LARGE SCALE GENOMIC DNA]</scope>
    <source>
        <strain evidence="2">Y.G.57.14 / Yellowstone #1</strain>
    </source>
</reference>
<protein>
    <submittedName>
        <fullName evidence="1">Uncharacterized protein</fullName>
    </submittedName>
</protein>
<gene>
    <name evidence="1" type="ordered locus">YG5714_2989</name>
</gene>